<dbReference type="InterPro" id="IPR036770">
    <property type="entry name" value="Ankyrin_rpt-contain_sf"/>
</dbReference>
<name>A0A3N4J1W0_9PEZI</name>
<organism evidence="2 3">
    <name type="scientific">Choiromyces venosus 120613-1</name>
    <dbReference type="NCBI Taxonomy" id="1336337"/>
    <lineage>
        <taxon>Eukaryota</taxon>
        <taxon>Fungi</taxon>
        <taxon>Dikarya</taxon>
        <taxon>Ascomycota</taxon>
        <taxon>Pezizomycotina</taxon>
        <taxon>Pezizomycetes</taxon>
        <taxon>Pezizales</taxon>
        <taxon>Tuberaceae</taxon>
        <taxon>Choiromyces</taxon>
    </lineage>
</organism>
<dbReference type="OrthoDB" id="448455at2759"/>
<feature type="non-terminal residue" evidence="2">
    <location>
        <position position="1"/>
    </location>
</feature>
<reference evidence="2 3" key="1">
    <citation type="journal article" date="2018" name="Nat. Ecol. Evol.">
        <title>Pezizomycetes genomes reveal the molecular basis of ectomycorrhizal truffle lifestyle.</title>
        <authorList>
            <person name="Murat C."/>
            <person name="Payen T."/>
            <person name="Noel B."/>
            <person name="Kuo A."/>
            <person name="Morin E."/>
            <person name="Chen J."/>
            <person name="Kohler A."/>
            <person name="Krizsan K."/>
            <person name="Balestrini R."/>
            <person name="Da Silva C."/>
            <person name="Montanini B."/>
            <person name="Hainaut M."/>
            <person name="Levati E."/>
            <person name="Barry K.W."/>
            <person name="Belfiori B."/>
            <person name="Cichocki N."/>
            <person name="Clum A."/>
            <person name="Dockter R.B."/>
            <person name="Fauchery L."/>
            <person name="Guy J."/>
            <person name="Iotti M."/>
            <person name="Le Tacon F."/>
            <person name="Lindquist E.A."/>
            <person name="Lipzen A."/>
            <person name="Malagnac F."/>
            <person name="Mello A."/>
            <person name="Molinier V."/>
            <person name="Miyauchi S."/>
            <person name="Poulain J."/>
            <person name="Riccioni C."/>
            <person name="Rubini A."/>
            <person name="Sitrit Y."/>
            <person name="Splivallo R."/>
            <person name="Traeger S."/>
            <person name="Wang M."/>
            <person name="Zifcakova L."/>
            <person name="Wipf D."/>
            <person name="Zambonelli A."/>
            <person name="Paolocci F."/>
            <person name="Nowrousian M."/>
            <person name="Ottonello S."/>
            <person name="Baldrian P."/>
            <person name="Spatafora J.W."/>
            <person name="Henrissat B."/>
            <person name="Nagy L.G."/>
            <person name="Aury J.M."/>
            <person name="Wincker P."/>
            <person name="Grigoriev I.V."/>
            <person name="Bonfante P."/>
            <person name="Martin F.M."/>
        </authorList>
    </citation>
    <scope>NUCLEOTIDE SEQUENCE [LARGE SCALE GENOMIC DNA]</scope>
    <source>
        <strain evidence="2 3">120613-1</strain>
    </source>
</reference>
<dbReference type="Pfam" id="PF22939">
    <property type="entry name" value="WHD_GPIID"/>
    <property type="match status" value="1"/>
</dbReference>
<dbReference type="AlphaFoldDB" id="A0A3N4J1W0"/>
<dbReference type="PANTHER" id="PTHR10039:SF15">
    <property type="entry name" value="NACHT DOMAIN-CONTAINING PROTEIN"/>
    <property type="match status" value="1"/>
</dbReference>
<gene>
    <name evidence="2" type="ORF">L873DRAFT_1657583</name>
</gene>
<proteinExistence type="predicted"/>
<evidence type="ECO:0000313" key="3">
    <source>
        <dbReference type="Proteomes" id="UP000276215"/>
    </source>
</evidence>
<accession>A0A3N4J1W0</accession>
<evidence type="ECO:0000313" key="2">
    <source>
        <dbReference type="EMBL" id="RPA90440.1"/>
    </source>
</evidence>
<feature type="domain" description="GPI inositol-deacylase winged helix" evidence="1">
    <location>
        <begin position="18"/>
        <end position="94"/>
    </location>
</feature>
<dbReference type="SUPFAM" id="SSF48403">
    <property type="entry name" value="Ankyrin repeat"/>
    <property type="match status" value="1"/>
</dbReference>
<dbReference type="PANTHER" id="PTHR10039">
    <property type="entry name" value="AMELOGENIN"/>
    <property type="match status" value="1"/>
</dbReference>
<dbReference type="Pfam" id="PF13637">
    <property type="entry name" value="Ank_4"/>
    <property type="match status" value="1"/>
</dbReference>
<dbReference type="InterPro" id="IPR054471">
    <property type="entry name" value="GPIID_WHD"/>
</dbReference>
<dbReference type="STRING" id="1336337.A0A3N4J1W0"/>
<keyword evidence="3" id="KW-1185">Reference proteome</keyword>
<feature type="non-terminal residue" evidence="2">
    <location>
        <position position="241"/>
    </location>
</feature>
<dbReference type="EMBL" id="ML120525">
    <property type="protein sequence ID" value="RPA90440.1"/>
    <property type="molecule type" value="Genomic_DNA"/>
</dbReference>
<sequence length="241" mass="27242">DVYTTTLERIRAQNGSRSRLAMDALMWISYLERPLEPEELCETLGVELGTTDLDIDNVPSIRTIVECFLGLITVDSWSSEVRLVHFTLQEYLHTNPTLFHSPHSKMAEVCLTYLNFNSVRNISPTLCDVMSTTPFLSYTSHHWGTHAREKPTERVISLALKLLDAFDDHISSKLLILDTDSWEHLLDEEDSPKGFTGLHGASYFGVEEIMVALLQFKEWDINATDQDGNTALGWAVAEGHD</sequence>
<dbReference type="Gene3D" id="1.25.40.20">
    <property type="entry name" value="Ankyrin repeat-containing domain"/>
    <property type="match status" value="1"/>
</dbReference>
<dbReference type="Proteomes" id="UP000276215">
    <property type="component" value="Unassembled WGS sequence"/>
</dbReference>
<protein>
    <recommendedName>
        <fullName evidence="1">GPI inositol-deacylase winged helix domain-containing protein</fullName>
    </recommendedName>
</protein>
<evidence type="ECO:0000259" key="1">
    <source>
        <dbReference type="Pfam" id="PF22939"/>
    </source>
</evidence>
<dbReference type="InterPro" id="IPR002110">
    <property type="entry name" value="Ankyrin_rpt"/>
</dbReference>